<evidence type="ECO:0000256" key="3">
    <source>
        <dbReference type="ARBA" id="ARBA00022801"/>
    </source>
</evidence>
<evidence type="ECO:0000256" key="2">
    <source>
        <dbReference type="ARBA" id="ARBA00013064"/>
    </source>
</evidence>
<dbReference type="Pfam" id="PF19567">
    <property type="entry name" value="CpsB_CapC"/>
    <property type="match status" value="1"/>
</dbReference>
<organism evidence="5 6">
    <name type="scientific">Pedobacter duraquae</name>
    <dbReference type="NCBI Taxonomy" id="425511"/>
    <lineage>
        <taxon>Bacteria</taxon>
        <taxon>Pseudomonadati</taxon>
        <taxon>Bacteroidota</taxon>
        <taxon>Sphingobacteriia</taxon>
        <taxon>Sphingobacteriales</taxon>
        <taxon>Sphingobacteriaceae</taxon>
        <taxon>Pedobacter</taxon>
    </lineage>
</organism>
<evidence type="ECO:0000313" key="6">
    <source>
        <dbReference type="Proteomes" id="UP000295499"/>
    </source>
</evidence>
<evidence type="ECO:0000313" key="5">
    <source>
        <dbReference type="EMBL" id="TDO19012.1"/>
    </source>
</evidence>
<dbReference type="InterPro" id="IPR016667">
    <property type="entry name" value="Caps_polysacc_synth_CpsB/CapC"/>
</dbReference>
<keyword evidence="6" id="KW-1185">Reference proteome</keyword>
<dbReference type="OrthoDB" id="9788539at2"/>
<comment type="caution">
    <text evidence="5">The sequence shown here is derived from an EMBL/GenBank/DDBJ whole genome shotgun (WGS) entry which is preliminary data.</text>
</comment>
<dbReference type="PANTHER" id="PTHR39181:SF1">
    <property type="entry name" value="TYROSINE-PROTEIN PHOSPHATASE YWQE"/>
    <property type="match status" value="1"/>
</dbReference>
<comment type="similarity">
    <text evidence="1">Belongs to the metallo-dependent hydrolases superfamily. CpsB/CapC family.</text>
</comment>
<evidence type="ECO:0000256" key="1">
    <source>
        <dbReference type="ARBA" id="ARBA00005750"/>
    </source>
</evidence>
<dbReference type="Proteomes" id="UP000295499">
    <property type="component" value="Unassembled WGS sequence"/>
</dbReference>
<dbReference type="GO" id="GO:0030145">
    <property type="term" value="F:manganese ion binding"/>
    <property type="evidence" value="ECO:0007669"/>
    <property type="project" value="InterPro"/>
</dbReference>
<reference evidence="5 6" key="1">
    <citation type="submission" date="2019-03" db="EMBL/GenBank/DDBJ databases">
        <title>Genomic Encyclopedia of Archaeal and Bacterial Type Strains, Phase II (KMG-II): from individual species to whole genera.</title>
        <authorList>
            <person name="Goeker M."/>
        </authorList>
    </citation>
    <scope>NUCLEOTIDE SEQUENCE [LARGE SCALE GENOMIC DNA]</scope>
    <source>
        <strain evidence="5 6">DSM 19034</strain>
    </source>
</reference>
<dbReference type="EMBL" id="SNWM01000008">
    <property type="protein sequence ID" value="TDO19012.1"/>
    <property type="molecule type" value="Genomic_DNA"/>
</dbReference>
<dbReference type="AlphaFoldDB" id="A0A4R6IAT6"/>
<dbReference type="Gene3D" id="3.20.20.140">
    <property type="entry name" value="Metal-dependent hydrolases"/>
    <property type="match status" value="1"/>
</dbReference>
<protein>
    <recommendedName>
        <fullName evidence="2">protein-tyrosine-phosphatase</fullName>
        <ecNumber evidence="2">3.1.3.48</ecNumber>
    </recommendedName>
</protein>
<comment type="catalytic activity">
    <reaction evidence="4">
        <text>O-phospho-L-tyrosyl-[protein] + H2O = L-tyrosyl-[protein] + phosphate</text>
        <dbReference type="Rhea" id="RHEA:10684"/>
        <dbReference type="Rhea" id="RHEA-COMP:10136"/>
        <dbReference type="Rhea" id="RHEA-COMP:20101"/>
        <dbReference type="ChEBI" id="CHEBI:15377"/>
        <dbReference type="ChEBI" id="CHEBI:43474"/>
        <dbReference type="ChEBI" id="CHEBI:46858"/>
        <dbReference type="ChEBI" id="CHEBI:61978"/>
        <dbReference type="EC" id="3.1.3.48"/>
    </reaction>
</comment>
<proteinExistence type="inferred from homology"/>
<keyword evidence="3" id="KW-0378">Hydrolase</keyword>
<dbReference type="PANTHER" id="PTHR39181">
    <property type="entry name" value="TYROSINE-PROTEIN PHOSPHATASE YWQE"/>
    <property type="match status" value="1"/>
</dbReference>
<dbReference type="EC" id="3.1.3.48" evidence="2"/>
<name>A0A4R6IAT6_9SPHI</name>
<accession>A0A4R6IAT6</accession>
<gene>
    <name evidence="5" type="ORF">CLV32_4634</name>
</gene>
<dbReference type="GO" id="GO:0004725">
    <property type="term" value="F:protein tyrosine phosphatase activity"/>
    <property type="evidence" value="ECO:0007669"/>
    <property type="project" value="UniProtKB-EC"/>
</dbReference>
<dbReference type="RefSeq" id="WP_133559228.1">
    <property type="nucleotide sequence ID" value="NZ_SNWM01000008.1"/>
</dbReference>
<evidence type="ECO:0000256" key="4">
    <source>
        <dbReference type="ARBA" id="ARBA00051722"/>
    </source>
</evidence>
<sequence length="242" mass="28339">MFSIFKKKPHIDNIEWLGVDLHSHILPGLDDGSPDLDTSLELIRHLRELGFRKFIFTPHIFTELYPNSNETILPALMLIKDALKNKNMDVEVSAAAEYMIDETFKVKEAHLTLPGNHILVEMSYLNETPNIEQIIFDLQIKGYHVILAHPERYKFYHHNIERFHRFKDMGVLFQLNLLSVVGYYGKEEKRISEYLLQKKCYDFASTDLHHDKHLLALSVAIKKGHLYEKIGTYPFKNKQLFS</sequence>
<dbReference type="SUPFAM" id="SSF89550">
    <property type="entry name" value="PHP domain-like"/>
    <property type="match status" value="1"/>
</dbReference>
<dbReference type="InterPro" id="IPR016195">
    <property type="entry name" value="Pol/histidinol_Pase-like"/>
</dbReference>